<evidence type="ECO:0000313" key="6">
    <source>
        <dbReference type="Proteomes" id="UP000826513"/>
    </source>
</evidence>
<accession>A0A4D7DN68</accession>
<dbReference type="Proteomes" id="UP000826513">
    <property type="component" value="Chromosome 1"/>
</dbReference>
<keyword evidence="6" id="KW-1185">Reference proteome</keyword>
<dbReference type="InterPro" id="IPR000700">
    <property type="entry name" value="PAS-assoc_C"/>
</dbReference>
<dbReference type="Pfam" id="PF08447">
    <property type="entry name" value="PAS_3"/>
    <property type="match status" value="1"/>
</dbReference>
<dbReference type="InterPro" id="IPR035965">
    <property type="entry name" value="PAS-like_dom_sf"/>
</dbReference>
<evidence type="ECO:0000313" key="3">
    <source>
        <dbReference type="EMBL" id="QYA07484.1"/>
    </source>
</evidence>
<protein>
    <submittedName>
        <fullName evidence="2">PAS domain S-box protein</fullName>
    </submittedName>
    <submittedName>
        <fullName evidence="3">PAS domain-containing protein</fullName>
    </submittedName>
</protein>
<name>A0A4D7DN68_9HYPH</name>
<reference evidence="4" key="3">
    <citation type="submission" date="2023-05" db="EMBL/GenBank/DDBJ databases">
        <title>Complete genome sequence of Agrobacterium larrymoorei CFBP5477.</title>
        <authorList>
            <person name="Yen H.-C."/>
            <person name="Chou L."/>
            <person name="Lin Y.-C."/>
            <person name="Lai E.-M."/>
            <person name="Kuo C.-H."/>
        </authorList>
    </citation>
    <scope>NUCLEOTIDE SEQUENCE</scope>
    <source>
        <strain evidence="4">CFBP5477</strain>
    </source>
</reference>
<reference evidence="2 5" key="1">
    <citation type="submission" date="2019-04" db="EMBL/GenBank/DDBJ databases">
        <title>Complete genome sequence of Agrobacterium larrymoorei CFBP5473.</title>
        <authorList>
            <person name="Haryono M."/>
            <person name="Chou L."/>
            <person name="Lin Y.-C."/>
            <person name="Lai E.-M."/>
            <person name="Kuo C.-H."/>
        </authorList>
    </citation>
    <scope>NUCLEOTIDE SEQUENCE [LARGE SCALE GENOMIC DNA]</scope>
    <source>
        <strain evidence="2 5">CFBP5473</strain>
    </source>
</reference>
<dbReference type="KEGG" id="alf:CFBP5473_03645"/>
<feature type="domain" description="PAC" evidence="1">
    <location>
        <begin position="76"/>
        <end position="128"/>
    </location>
</feature>
<dbReference type="Gene3D" id="3.30.450.20">
    <property type="entry name" value="PAS domain"/>
    <property type="match status" value="1"/>
</dbReference>
<dbReference type="PROSITE" id="PS50113">
    <property type="entry name" value="PAC"/>
    <property type="match status" value="1"/>
</dbReference>
<dbReference type="InterPro" id="IPR013655">
    <property type="entry name" value="PAS_fold_3"/>
</dbReference>
<dbReference type="EMBL" id="CP039691">
    <property type="protein sequence ID" value="QCI97084.1"/>
    <property type="molecule type" value="Genomic_DNA"/>
</dbReference>
<dbReference type="InterPro" id="IPR000014">
    <property type="entry name" value="PAS"/>
</dbReference>
<organism evidence="2 5">
    <name type="scientific">Agrobacterium larrymoorei</name>
    <dbReference type="NCBI Taxonomy" id="160699"/>
    <lineage>
        <taxon>Bacteria</taxon>
        <taxon>Pseudomonadati</taxon>
        <taxon>Pseudomonadota</taxon>
        <taxon>Alphaproteobacteria</taxon>
        <taxon>Hyphomicrobiales</taxon>
        <taxon>Rhizobiaceae</taxon>
        <taxon>Rhizobium/Agrobacterium group</taxon>
        <taxon>Agrobacterium</taxon>
    </lineage>
</organism>
<dbReference type="RefSeq" id="WP_037171509.1">
    <property type="nucleotide sequence ID" value="NZ_CP039691.1"/>
</dbReference>
<evidence type="ECO:0000313" key="4">
    <source>
        <dbReference type="EMBL" id="WHA41763.1"/>
    </source>
</evidence>
<evidence type="ECO:0000259" key="1">
    <source>
        <dbReference type="PROSITE" id="PS50113"/>
    </source>
</evidence>
<evidence type="ECO:0000313" key="2">
    <source>
        <dbReference type="EMBL" id="QCI97084.1"/>
    </source>
</evidence>
<gene>
    <name evidence="2" type="ORF">CFBP5473_03645</name>
    <name evidence="4" type="ORF">CFBP5477_003785</name>
    <name evidence="3" type="ORF">J5285_01745</name>
</gene>
<dbReference type="SUPFAM" id="SSF55785">
    <property type="entry name" value="PYP-like sensor domain (PAS domain)"/>
    <property type="match status" value="1"/>
</dbReference>
<sequence length="129" mass="14547">MDCPDGRAIRETGYYTWDILENLVCLDKVCAAIFEFSEMEGAEGLPIEAFIEKIAPSDREKIAKAIHDCLLDGTLYHEEYPLVLQSGAMRWVRVDGRMVYDEQGDPVRGIGSMMDVTVERLLTSGLTRQ</sequence>
<evidence type="ECO:0000313" key="5">
    <source>
        <dbReference type="Proteomes" id="UP000298545"/>
    </source>
</evidence>
<proteinExistence type="predicted"/>
<dbReference type="AlphaFoldDB" id="A0A4D7DN68"/>
<dbReference type="STRING" id="1367849.GCA_000518585_04023"/>
<dbReference type="OrthoDB" id="9807021at2"/>
<dbReference type="EMBL" id="CP072167">
    <property type="protein sequence ID" value="QYA07484.1"/>
    <property type="molecule type" value="Genomic_DNA"/>
</dbReference>
<dbReference type="Proteomes" id="UP000298545">
    <property type="component" value="Chromosome circular"/>
</dbReference>
<dbReference type="CDD" id="cd00130">
    <property type="entry name" value="PAS"/>
    <property type="match status" value="1"/>
</dbReference>
<reference evidence="3 6" key="2">
    <citation type="submission" date="2021-03" db="EMBL/GenBank/DDBJ databases">
        <title>Rapid diversification of plasmids in a genus of pathogenic and nitrogen fixing bacteria.</title>
        <authorList>
            <person name="Weisberg A.J."/>
            <person name="Miller M."/>
            <person name="Ream W."/>
            <person name="Grunwald N.J."/>
            <person name="Chang J.H."/>
        </authorList>
    </citation>
    <scope>NUCLEOTIDE SEQUENCE [LARGE SCALE GENOMIC DNA]</scope>
    <source>
        <strain evidence="3 6">AF3.44</strain>
    </source>
</reference>
<dbReference type="EMBL" id="CP124733">
    <property type="protein sequence ID" value="WHA41763.1"/>
    <property type="molecule type" value="Genomic_DNA"/>
</dbReference>
<dbReference type="Proteomes" id="UP000298664">
    <property type="component" value="Chromosome Circular"/>
</dbReference>